<feature type="compositionally biased region" description="Basic and acidic residues" evidence="1">
    <location>
        <begin position="276"/>
        <end position="289"/>
    </location>
</feature>
<sequence>MTGIFVPQQQQHNPPFPPSFYPVGGPSNLTLPSATSTSQFTMDPQDPHHPVQFSQSSLIAGPSNLHPSWDPPVNMPNTPSTTTSYLPRQVFSSPNEPRYPASTVAAVEESRSRFFARQQSATAPRTRHTPFGSTTLPPSTTTTRRTHKSHPLSSASSASYRQSFFERCQRAMDDSRASQRNTKIMTFRKGVDGATPGLFSDEMDQDDPPSSPPSMLGADRGDGGGECGEGEREEDDEMTRRRIIAEYSRLKRIYELKGHLEIGWIDPDQLSWLEQVSKREGEQEARCGEEDGMVDPYHNANDEELEQLWLESQQPSQGEGRDVEMQDDREDWDDRDFEEALARLPV</sequence>
<comment type="caution">
    <text evidence="2">The sequence shown here is derived from an EMBL/GenBank/DDBJ whole genome shotgun (WGS) entry which is preliminary data.</text>
</comment>
<protein>
    <submittedName>
        <fullName evidence="2">Uncharacterized protein</fullName>
    </submittedName>
</protein>
<proteinExistence type="predicted"/>
<dbReference type="AlphaFoldDB" id="I2G586"/>
<evidence type="ECO:0000256" key="1">
    <source>
        <dbReference type="SAM" id="MobiDB-lite"/>
    </source>
</evidence>
<dbReference type="Proteomes" id="UP000006174">
    <property type="component" value="Unassembled WGS sequence"/>
</dbReference>
<keyword evidence="3" id="KW-1185">Reference proteome</keyword>
<dbReference type="EMBL" id="CAGI01000191">
    <property type="protein sequence ID" value="CCF54329.1"/>
    <property type="molecule type" value="Genomic_DNA"/>
</dbReference>
<accession>I2G586</accession>
<organism evidence="2 3">
    <name type="scientific">Ustilago hordei</name>
    <name type="common">Barley covered smut fungus</name>
    <dbReference type="NCBI Taxonomy" id="120017"/>
    <lineage>
        <taxon>Eukaryota</taxon>
        <taxon>Fungi</taxon>
        <taxon>Dikarya</taxon>
        <taxon>Basidiomycota</taxon>
        <taxon>Ustilaginomycotina</taxon>
        <taxon>Ustilaginomycetes</taxon>
        <taxon>Ustilaginales</taxon>
        <taxon>Ustilaginaceae</taxon>
        <taxon>Ustilago</taxon>
    </lineage>
</organism>
<feature type="compositionally biased region" description="Polar residues" evidence="1">
    <location>
        <begin position="27"/>
        <end position="42"/>
    </location>
</feature>
<feature type="compositionally biased region" description="Basic and acidic residues" evidence="1">
    <location>
        <begin position="167"/>
        <end position="177"/>
    </location>
</feature>
<dbReference type="OMA" id="YHNANDE"/>
<dbReference type="HOGENOM" id="CLU_075368_0_0_1"/>
<feature type="region of interest" description="Disordered" evidence="1">
    <location>
        <begin position="1"/>
        <end position="99"/>
    </location>
</feature>
<feature type="compositionally biased region" description="Low complexity" evidence="1">
    <location>
        <begin position="307"/>
        <end position="317"/>
    </location>
</feature>
<feature type="region of interest" description="Disordered" evidence="1">
    <location>
        <begin position="276"/>
        <end position="335"/>
    </location>
</feature>
<dbReference type="eggNOG" id="ENOG502TDER">
    <property type="taxonomic scope" value="Eukaryota"/>
</dbReference>
<feature type="region of interest" description="Disordered" evidence="1">
    <location>
        <begin position="117"/>
        <end position="240"/>
    </location>
</feature>
<feature type="compositionally biased region" description="Polar residues" evidence="1">
    <location>
        <begin position="75"/>
        <end position="95"/>
    </location>
</feature>
<dbReference type="OrthoDB" id="2556679at2759"/>
<gene>
    <name evidence="2" type="ORF">UHOR_02037</name>
</gene>
<evidence type="ECO:0000313" key="3">
    <source>
        <dbReference type="Proteomes" id="UP000006174"/>
    </source>
</evidence>
<evidence type="ECO:0000313" key="2">
    <source>
        <dbReference type="EMBL" id="CCF54329.1"/>
    </source>
</evidence>
<name>I2G586_USTHO</name>
<feature type="compositionally biased region" description="Low complexity" evidence="1">
    <location>
        <begin position="133"/>
        <end position="143"/>
    </location>
</feature>
<reference evidence="2 3" key="1">
    <citation type="journal article" date="2012" name="Plant Cell">
        <title>Genome comparison of barley and maize smut fungi reveals targeted loss of RNA silencing components and species-specific presence of transposable elements.</title>
        <authorList>
            <person name="Laurie J.D."/>
            <person name="Ali S."/>
            <person name="Linning R."/>
            <person name="Mannhaupt G."/>
            <person name="Wong P."/>
            <person name="Gueldener U."/>
            <person name="Muensterkoetter M."/>
            <person name="Moore R."/>
            <person name="Kahmann R."/>
            <person name="Bakkeren G."/>
            <person name="Schirawski J."/>
        </authorList>
    </citation>
    <scope>NUCLEOTIDE SEQUENCE [LARGE SCALE GENOMIC DNA]</scope>
    <source>
        <strain evidence="3">Uh4875-4</strain>
    </source>
</reference>